<evidence type="ECO:0000256" key="6">
    <source>
        <dbReference type="RuleBase" id="RU003749"/>
    </source>
</evidence>
<dbReference type="Proteomes" id="UP000183997">
    <property type="component" value="Unassembled WGS sequence"/>
</dbReference>
<dbReference type="InterPro" id="IPR002645">
    <property type="entry name" value="STAS_dom"/>
</dbReference>
<dbReference type="EMBL" id="FRAR01000006">
    <property type="protein sequence ID" value="SHK05694.1"/>
    <property type="molecule type" value="Genomic_DNA"/>
</dbReference>
<dbReference type="Pfam" id="PF01740">
    <property type="entry name" value="STAS"/>
    <property type="match status" value="1"/>
</dbReference>
<dbReference type="RefSeq" id="WP_072910709.1">
    <property type="nucleotide sequence ID" value="NZ_FRAR01000006.1"/>
</dbReference>
<keyword evidence="5" id="KW-0749">Sporulation</keyword>
<dbReference type="NCBIfam" id="TIGR02886">
    <property type="entry name" value="spore_II_AA"/>
    <property type="match status" value="1"/>
</dbReference>
<comment type="function">
    <text evidence="1">In the phosphorylated form it could act as an anti-anti-sigma factor that counteracts SpoIIAB and thus releases sigma f from inhibition.</text>
</comment>
<dbReference type="AlphaFoldDB" id="A0A1M6PCN0"/>
<dbReference type="SUPFAM" id="SSF52091">
    <property type="entry name" value="SpoIIaa-like"/>
    <property type="match status" value="1"/>
</dbReference>
<dbReference type="PANTHER" id="PTHR33495">
    <property type="entry name" value="ANTI-SIGMA FACTOR ANTAGONIST TM_1081-RELATED-RELATED"/>
    <property type="match status" value="1"/>
</dbReference>
<dbReference type="GO" id="GO:0045152">
    <property type="term" value="F:antisigma factor binding"/>
    <property type="evidence" value="ECO:0007669"/>
    <property type="project" value="InterPro"/>
</dbReference>
<evidence type="ECO:0000259" key="7">
    <source>
        <dbReference type="PROSITE" id="PS50801"/>
    </source>
</evidence>
<dbReference type="STRING" id="1121421.SAMN02745123_00502"/>
<evidence type="ECO:0000313" key="8">
    <source>
        <dbReference type="EMBL" id="SHK05694.1"/>
    </source>
</evidence>
<evidence type="ECO:0000256" key="1">
    <source>
        <dbReference type="ARBA" id="ARBA00001976"/>
    </source>
</evidence>
<dbReference type="PROSITE" id="PS50801">
    <property type="entry name" value="STAS"/>
    <property type="match status" value="1"/>
</dbReference>
<dbReference type="InterPro" id="IPR036513">
    <property type="entry name" value="STAS_dom_sf"/>
</dbReference>
<organism evidence="8 9">
    <name type="scientific">Desulforamulus aeronauticus DSM 10349</name>
    <dbReference type="NCBI Taxonomy" id="1121421"/>
    <lineage>
        <taxon>Bacteria</taxon>
        <taxon>Bacillati</taxon>
        <taxon>Bacillota</taxon>
        <taxon>Clostridia</taxon>
        <taxon>Eubacteriales</taxon>
        <taxon>Peptococcaceae</taxon>
        <taxon>Desulforamulus</taxon>
    </lineage>
</organism>
<dbReference type="OrthoDB" id="9796601at2"/>
<proteinExistence type="inferred from homology"/>
<evidence type="ECO:0000256" key="4">
    <source>
        <dbReference type="ARBA" id="ARBA00022553"/>
    </source>
</evidence>
<keyword evidence="4" id="KW-0597">Phosphoprotein</keyword>
<dbReference type="NCBIfam" id="TIGR00377">
    <property type="entry name" value="ant_ant_sig"/>
    <property type="match status" value="1"/>
</dbReference>
<evidence type="ECO:0000256" key="3">
    <source>
        <dbReference type="ARBA" id="ARBA00020784"/>
    </source>
</evidence>
<protein>
    <recommendedName>
        <fullName evidence="3 6">Anti-sigma F factor antagonist</fullName>
    </recommendedName>
    <alternativeName>
        <fullName evidence="6">Stage II sporulation protein</fullName>
    </alternativeName>
</protein>
<keyword evidence="9" id="KW-1185">Reference proteome</keyword>
<gene>
    <name evidence="8" type="ORF">SAMN02745123_00502</name>
</gene>
<name>A0A1M6PCN0_9FIRM</name>
<feature type="domain" description="STAS" evidence="7">
    <location>
        <begin position="10"/>
        <end position="112"/>
    </location>
</feature>
<dbReference type="GO" id="GO:0030435">
    <property type="term" value="P:sporulation resulting in formation of a cellular spore"/>
    <property type="evidence" value="ECO:0007669"/>
    <property type="project" value="UniProtKB-KW"/>
</dbReference>
<comment type="similarity">
    <text evidence="2 6">Belongs to the anti-sigma-factor antagonist family.</text>
</comment>
<evidence type="ECO:0000256" key="2">
    <source>
        <dbReference type="ARBA" id="ARBA00009013"/>
    </source>
</evidence>
<dbReference type="InterPro" id="IPR014237">
    <property type="entry name" value="Anti-sigma_F_ant"/>
</dbReference>
<evidence type="ECO:0000313" key="9">
    <source>
        <dbReference type="Proteomes" id="UP000183997"/>
    </source>
</evidence>
<dbReference type="PANTHER" id="PTHR33495:SF2">
    <property type="entry name" value="ANTI-SIGMA FACTOR ANTAGONIST TM_1081-RELATED"/>
    <property type="match status" value="1"/>
</dbReference>
<dbReference type="GO" id="GO:0043856">
    <property type="term" value="F:anti-sigma factor antagonist activity"/>
    <property type="evidence" value="ECO:0007669"/>
    <property type="project" value="InterPro"/>
</dbReference>
<dbReference type="Gene3D" id="3.30.750.24">
    <property type="entry name" value="STAS domain"/>
    <property type="match status" value="1"/>
</dbReference>
<accession>A0A1M6PCN0</accession>
<sequence length="113" mass="12811">MHLDMDYQQQDTLVVRLGGDMDLGVADKLRIALDKQLAEKRIRYLVLNLSRVTFIDSSGLGVILGRYKRLHHTGGRVILVGAQPQVKRILELSGLLQIMEEYPDENRALTKIV</sequence>
<evidence type="ECO:0000256" key="5">
    <source>
        <dbReference type="ARBA" id="ARBA00022969"/>
    </source>
</evidence>
<dbReference type="CDD" id="cd07043">
    <property type="entry name" value="STAS_anti-anti-sigma_factors"/>
    <property type="match status" value="1"/>
</dbReference>
<reference evidence="9" key="1">
    <citation type="submission" date="2016-11" db="EMBL/GenBank/DDBJ databases">
        <authorList>
            <person name="Varghese N."/>
            <person name="Submissions S."/>
        </authorList>
    </citation>
    <scope>NUCLEOTIDE SEQUENCE [LARGE SCALE GENOMIC DNA]</scope>
    <source>
        <strain evidence="9">DSM 10349</strain>
    </source>
</reference>
<dbReference type="InterPro" id="IPR003658">
    <property type="entry name" value="Anti-sigma_ant"/>
</dbReference>